<proteinExistence type="predicted"/>
<accession>A0A4Z2FDX5</accession>
<name>A0A4Z2FDX5_9TELE</name>
<protein>
    <submittedName>
        <fullName evidence="1">Uncharacterized protein</fullName>
    </submittedName>
</protein>
<keyword evidence="2" id="KW-1185">Reference proteome</keyword>
<gene>
    <name evidence="1" type="ORF">EYF80_050859</name>
</gene>
<organism evidence="1 2">
    <name type="scientific">Liparis tanakae</name>
    <name type="common">Tanaka's snailfish</name>
    <dbReference type="NCBI Taxonomy" id="230148"/>
    <lineage>
        <taxon>Eukaryota</taxon>
        <taxon>Metazoa</taxon>
        <taxon>Chordata</taxon>
        <taxon>Craniata</taxon>
        <taxon>Vertebrata</taxon>
        <taxon>Euteleostomi</taxon>
        <taxon>Actinopterygii</taxon>
        <taxon>Neopterygii</taxon>
        <taxon>Teleostei</taxon>
        <taxon>Neoteleostei</taxon>
        <taxon>Acanthomorphata</taxon>
        <taxon>Eupercaria</taxon>
        <taxon>Perciformes</taxon>
        <taxon>Cottioidei</taxon>
        <taxon>Cottales</taxon>
        <taxon>Liparidae</taxon>
        <taxon>Liparis</taxon>
    </lineage>
</organism>
<comment type="caution">
    <text evidence="1">The sequence shown here is derived from an EMBL/GenBank/DDBJ whole genome shotgun (WGS) entry which is preliminary data.</text>
</comment>
<dbReference type="EMBL" id="SRLO01001320">
    <property type="protein sequence ID" value="TNN38983.1"/>
    <property type="molecule type" value="Genomic_DNA"/>
</dbReference>
<evidence type="ECO:0000313" key="2">
    <source>
        <dbReference type="Proteomes" id="UP000314294"/>
    </source>
</evidence>
<sequence length="110" mass="11776">MRPTVGDLCNAAAAACGRPAARLVRASGSTAAYCSQCAVRSGSRSPSTLLDGCSFSTLMQPFICRAQHEGSPILFSLCAPFTFIFFFSFDTQPTQFNPQRSNDDPSDVLL</sequence>
<dbReference type="Proteomes" id="UP000314294">
    <property type="component" value="Unassembled WGS sequence"/>
</dbReference>
<dbReference type="AlphaFoldDB" id="A0A4Z2FDX5"/>
<evidence type="ECO:0000313" key="1">
    <source>
        <dbReference type="EMBL" id="TNN38983.1"/>
    </source>
</evidence>
<reference evidence="1 2" key="1">
    <citation type="submission" date="2019-03" db="EMBL/GenBank/DDBJ databases">
        <title>First draft genome of Liparis tanakae, snailfish: a comprehensive survey of snailfish specific genes.</title>
        <authorList>
            <person name="Kim W."/>
            <person name="Song I."/>
            <person name="Jeong J.-H."/>
            <person name="Kim D."/>
            <person name="Kim S."/>
            <person name="Ryu S."/>
            <person name="Song J.Y."/>
            <person name="Lee S.K."/>
        </authorList>
    </citation>
    <scope>NUCLEOTIDE SEQUENCE [LARGE SCALE GENOMIC DNA]</scope>
    <source>
        <tissue evidence="1">Muscle</tissue>
    </source>
</reference>